<protein>
    <submittedName>
        <fullName evidence="1">Endoribonuclease L-PSP/chorismate mutase-like protein</fullName>
    </submittedName>
</protein>
<dbReference type="Proteomes" id="UP001303889">
    <property type="component" value="Unassembled WGS sequence"/>
</dbReference>
<dbReference type="PANTHER" id="PTHR43857">
    <property type="entry name" value="BLR7761 PROTEIN"/>
    <property type="match status" value="1"/>
</dbReference>
<keyword evidence="2" id="KW-1185">Reference proteome</keyword>
<evidence type="ECO:0000313" key="1">
    <source>
        <dbReference type="EMBL" id="KAK3900707.1"/>
    </source>
</evidence>
<dbReference type="PANTHER" id="PTHR43857:SF1">
    <property type="entry name" value="YJGH FAMILY PROTEIN"/>
    <property type="match status" value="1"/>
</dbReference>
<reference evidence="1" key="1">
    <citation type="journal article" date="2023" name="Mol. Phylogenet. Evol.">
        <title>Genome-scale phylogeny and comparative genomics of the fungal order Sordariales.</title>
        <authorList>
            <person name="Hensen N."/>
            <person name="Bonometti L."/>
            <person name="Westerberg I."/>
            <person name="Brannstrom I.O."/>
            <person name="Guillou S."/>
            <person name="Cros-Aarteil S."/>
            <person name="Calhoun S."/>
            <person name="Haridas S."/>
            <person name="Kuo A."/>
            <person name="Mondo S."/>
            <person name="Pangilinan J."/>
            <person name="Riley R."/>
            <person name="LaButti K."/>
            <person name="Andreopoulos B."/>
            <person name="Lipzen A."/>
            <person name="Chen C."/>
            <person name="Yan M."/>
            <person name="Daum C."/>
            <person name="Ng V."/>
            <person name="Clum A."/>
            <person name="Steindorff A."/>
            <person name="Ohm R.A."/>
            <person name="Martin F."/>
            <person name="Silar P."/>
            <person name="Natvig D.O."/>
            <person name="Lalanne C."/>
            <person name="Gautier V."/>
            <person name="Ament-Velasquez S.L."/>
            <person name="Kruys A."/>
            <person name="Hutchinson M.I."/>
            <person name="Powell A.J."/>
            <person name="Barry K."/>
            <person name="Miller A.N."/>
            <person name="Grigoriev I.V."/>
            <person name="Debuchy R."/>
            <person name="Gladieux P."/>
            <person name="Hiltunen Thoren M."/>
            <person name="Johannesson H."/>
        </authorList>
    </citation>
    <scope>NUCLEOTIDE SEQUENCE</scope>
    <source>
        <strain evidence="1">CBS 103.79</strain>
    </source>
</reference>
<dbReference type="Pfam" id="PF01042">
    <property type="entry name" value="Ribonuc_L-PSP"/>
    <property type="match status" value="1"/>
</dbReference>
<dbReference type="AlphaFoldDB" id="A0AAN6RRG4"/>
<proteinExistence type="predicted"/>
<name>A0AAN6RRG4_9PEZI</name>
<dbReference type="EMBL" id="MU855645">
    <property type="protein sequence ID" value="KAK3900707.1"/>
    <property type="molecule type" value="Genomic_DNA"/>
</dbReference>
<dbReference type="Gene3D" id="3.30.1330.40">
    <property type="entry name" value="RutC-like"/>
    <property type="match status" value="1"/>
</dbReference>
<accession>A0AAN6RRG4</accession>
<dbReference type="InterPro" id="IPR035959">
    <property type="entry name" value="RutC-like_sf"/>
</dbReference>
<sequence length="146" mass="15815">MASKLSEFGFQFRNWPGAGEKAAEHFGLTHAVVIPANARTIIVGGQLGIRDDGTVPEDLTEEVEEAFEHVERALKAAGLGDNAWEHVYSVTTYEVEKDGQGITGAVVPVARKYLKNTKPAWTGVTVKALAFPGLHIEITVQAYLPQ</sequence>
<organism evidence="1 2">
    <name type="scientific">Staphylotrichum tortipilum</name>
    <dbReference type="NCBI Taxonomy" id="2831512"/>
    <lineage>
        <taxon>Eukaryota</taxon>
        <taxon>Fungi</taxon>
        <taxon>Dikarya</taxon>
        <taxon>Ascomycota</taxon>
        <taxon>Pezizomycotina</taxon>
        <taxon>Sordariomycetes</taxon>
        <taxon>Sordariomycetidae</taxon>
        <taxon>Sordariales</taxon>
        <taxon>Chaetomiaceae</taxon>
        <taxon>Staphylotrichum</taxon>
    </lineage>
</organism>
<dbReference type="SUPFAM" id="SSF55298">
    <property type="entry name" value="YjgF-like"/>
    <property type="match status" value="1"/>
</dbReference>
<comment type="caution">
    <text evidence="1">The sequence shown here is derived from an EMBL/GenBank/DDBJ whole genome shotgun (WGS) entry which is preliminary data.</text>
</comment>
<evidence type="ECO:0000313" key="2">
    <source>
        <dbReference type="Proteomes" id="UP001303889"/>
    </source>
</evidence>
<reference evidence="1" key="2">
    <citation type="submission" date="2023-05" db="EMBL/GenBank/DDBJ databases">
        <authorList>
            <consortium name="Lawrence Berkeley National Laboratory"/>
            <person name="Steindorff A."/>
            <person name="Hensen N."/>
            <person name="Bonometti L."/>
            <person name="Westerberg I."/>
            <person name="Brannstrom I.O."/>
            <person name="Guillou S."/>
            <person name="Cros-Aarteil S."/>
            <person name="Calhoun S."/>
            <person name="Haridas S."/>
            <person name="Kuo A."/>
            <person name="Mondo S."/>
            <person name="Pangilinan J."/>
            <person name="Riley R."/>
            <person name="Labutti K."/>
            <person name="Andreopoulos B."/>
            <person name="Lipzen A."/>
            <person name="Chen C."/>
            <person name="Yanf M."/>
            <person name="Daum C."/>
            <person name="Ng V."/>
            <person name="Clum A."/>
            <person name="Ohm R."/>
            <person name="Martin F."/>
            <person name="Silar P."/>
            <person name="Natvig D."/>
            <person name="Lalanne C."/>
            <person name="Gautier V."/>
            <person name="Ament-Velasquez S.L."/>
            <person name="Kruys A."/>
            <person name="Hutchinson M.I."/>
            <person name="Powell A.J."/>
            <person name="Barry K."/>
            <person name="Miller A.N."/>
            <person name="Grigoriev I.V."/>
            <person name="Debuchy R."/>
            <person name="Gladieux P."/>
            <person name="Thoren M.H."/>
            <person name="Johannesson H."/>
        </authorList>
    </citation>
    <scope>NUCLEOTIDE SEQUENCE</scope>
    <source>
        <strain evidence="1">CBS 103.79</strain>
    </source>
</reference>
<dbReference type="InterPro" id="IPR006175">
    <property type="entry name" value="YjgF/YER057c/UK114"/>
</dbReference>
<gene>
    <name evidence="1" type="ORF">C8A05DRAFT_35644</name>
</gene>